<evidence type="ECO:0000256" key="1">
    <source>
        <dbReference type="SAM" id="Phobius"/>
    </source>
</evidence>
<name>A0AAE8C148_9CAUD</name>
<dbReference type="EMBL" id="MZ443786">
    <property type="protein sequence ID" value="QZE59290.1"/>
    <property type="molecule type" value="Genomic_DNA"/>
</dbReference>
<evidence type="ECO:0000313" key="2">
    <source>
        <dbReference type="EMBL" id="QZE59290.1"/>
    </source>
</evidence>
<keyword evidence="1" id="KW-1133">Transmembrane helix</keyword>
<keyword evidence="1" id="KW-0472">Membrane</keyword>
<keyword evidence="3" id="KW-1185">Reference proteome</keyword>
<protein>
    <submittedName>
        <fullName evidence="2">Uncharacterized protein</fullName>
    </submittedName>
</protein>
<dbReference type="Proteomes" id="UP000827974">
    <property type="component" value="Segment"/>
</dbReference>
<reference evidence="2 3" key="1">
    <citation type="submission" date="2021-06" db="EMBL/GenBank/DDBJ databases">
        <title>Complete genome sequence of Erwinia phage pEa_SNUABM_2.</title>
        <authorList>
            <person name="Kim S.G."/>
            <person name="Park S.C."/>
        </authorList>
    </citation>
    <scope>NUCLEOTIDE SEQUENCE [LARGE SCALE GENOMIC DNA]</scope>
</reference>
<organism evidence="2 3">
    <name type="scientific">Erwinia phage pEa_SNUABM_2</name>
    <dbReference type="NCBI Taxonomy" id="2869547"/>
    <lineage>
        <taxon>Viruses</taxon>
        <taxon>Duplodnaviria</taxon>
        <taxon>Heunggongvirae</taxon>
        <taxon>Uroviricota</taxon>
        <taxon>Caudoviricetes</taxon>
        <taxon>Alexandravirus</taxon>
        <taxon>Alexandravirus SNUABM2</taxon>
    </lineage>
</organism>
<gene>
    <name evidence="2" type="ORF">pEaSNUABM2_00046</name>
</gene>
<sequence length="32" mass="3634">MFWLGLGIGVVLGLIIAALILIYYFKDFAVFR</sequence>
<feature type="transmembrane region" description="Helical" evidence="1">
    <location>
        <begin position="6"/>
        <end position="25"/>
    </location>
</feature>
<accession>A0AAE8C148</accession>
<evidence type="ECO:0000313" key="3">
    <source>
        <dbReference type="Proteomes" id="UP000827974"/>
    </source>
</evidence>
<keyword evidence="1" id="KW-0812">Transmembrane</keyword>
<proteinExistence type="predicted"/>